<accession>A0A9N7VK71</accession>
<feature type="region of interest" description="Disordered" evidence="1">
    <location>
        <begin position="1"/>
        <end position="23"/>
    </location>
</feature>
<evidence type="ECO:0000313" key="3">
    <source>
        <dbReference type="Proteomes" id="UP001153269"/>
    </source>
</evidence>
<name>A0A9N7VK71_PLEPL</name>
<dbReference type="AlphaFoldDB" id="A0A9N7VK71"/>
<feature type="region of interest" description="Disordered" evidence="1">
    <location>
        <begin position="73"/>
        <end position="94"/>
    </location>
</feature>
<dbReference type="EMBL" id="CADEAL010004130">
    <property type="protein sequence ID" value="CAB1452478.1"/>
    <property type="molecule type" value="Genomic_DNA"/>
</dbReference>
<keyword evidence="3" id="KW-1185">Reference proteome</keyword>
<evidence type="ECO:0000313" key="2">
    <source>
        <dbReference type="EMBL" id="CAB1452478.1"/>
    </source>
</evidence>
<organism evidence="2 3">
    <name type="scientific">Pleuronectes platessa</name>
    <name type="common">European plaice</name>
    <dbReference type="NCBI Taxonomy" id="8262"/>
    <lineage>
        <taxon>Eukaryota</taxon>
        <taxon>Metazoa</taxon>
        <taxon>Chordata</taxon>
        <taxon>Craniata</taxon>
        <taxon>Vertebrata</taxon>
        <taxon>Euteleostomi</taxon>
        <taxon>Actinopterygii</taxon>
        <taxon>Neopterygii</taxon>
        <taxon>Teleostei</taxon>
        <taxon>Neoteleostei</taxon>
        <taxon>Acanthomorphata</taxon>
        <taxon>Carangaria</taxon>
        <taxon>Pleuronectiformes</taxon>
        <taxon>Pleuronectoidei</taxon>
        <taxon>Pleuronectidae</taxon>
        <taxon>Pleuronectes</taxon>
    </lineage>
</organism>
<protein>
    <submittedName>
        <fullName evidence="2">Uncharacterized protein</fullName>
    </submittedName>
</protein>
<proteinExistence type="predicted"/>
<reference evidence="2" key="1">
    <citation type="submission" date="2020-03" db="EMBL/GenBank/DDBJ databases">
        <authorList>
            <person name="Weist P."/>
        </authorList>
    </citation>
    <scope>NUCLEOTIDE SEQUENCE</scope>
</reference>
<evidence type="ECO:0000256" key="1">
    <source>
        <dbReference type="SAM" id="MobiDB-lite"/>
    </source>
</evidence>
<gene>
    <name evidence="2" type="ORF">PLEPLA_LOCUS40228</name>
</gene>
<sequence>MWRNFRGTERRSTVTRMMGSRREKEQTVNISCMLRSAASVQGTPAAGFGAFISLSLSYTGNMRCVWCVQQQHCSSDEQRGAGAPDETGGGELHI</sequence>
<dbReference type="Proteomes" id="UP001153269">
    <property type="component" value="Unassembled WGS sequence"/>
</dbReference>
<feature type="compositionally biased region" description="Basic and acidic residues" evidence="1">
    <location>
        <begin position="1"/>
        <end position="12"/>
    </location>
</feature>
<comment type="caution">
    <text evidence="2">The sequence shown here is derived from an EMBL/GenBank/DDBJ whole genome shotgun (WGS) entry which is preliminary data.</text>
</comment>